<sequence>MRLRWKFLFHFFGQMLIVILLLTVMLVASFFYLDARFSDAESNSGLTKATTDTLEAYLDVNEDGTWEVDNFLKKSVDKQHGWMQIIDSEGNTDYSYGMPKDVPGTYTKKELLSIYKTKKLHNYKLNYWAINIEDKSYLLLSGWKSKSEQLLTYVEKREQKIDSLAHYKSSTIDYIKRKKGAIYLLDSNGKILDSINSTKSERKTMNQLELLKYSSKPWNYKREISVKILNKDRWMVATVPNPVYVTDQEFNKSFLKVVLKAMFLVMAVLFMYIIWMTVWYMFRFGLPIFHTIRWLVNLSKGKLEEPRNREGRPVSKNKKGKIKQPYRFFGEIFESMDQLTETLRRDKRNREKIQATREEWIAGLSHDLKTPLSSIYGYSMMLESKQYDWSPEEVKEMGQVVREKSEYMSKLIEDLNLTYRLKNDALPIERNLTSLIPFFKNVIEDFKKNPFSEGYDISFVSKEEHIEFALDEAWFRRILENLLGNAVKHNGKGTEIQVILEQIKNHISLKVKDNGKGMDEETITHLFNRYYRGTNTKDSTAGTGLGLAIAKELVHLHNGTIHVNSRMDIGTVITILFKKQ</sequence>
<dbReference type="AlphaFoldDB" id="A0A0D1I9K3"/>
<feature type="domain" description="Histidine kinase" evidence="11">
    <location>
        <begin position="363"/>
        <end position="580"/>
    </location>
</feature>
<keyword evidence="5" id="KW-0808">Transferase</keyword>
<evidence type="ECO:0000313" key="12">
    <source>
        <dbReference type="EMBL" id="KIU05573.1"/>
    </source>
</evidence>
<dbReference type="Gene3D" id="3.30.565.10">
    <property type="entry name" value="Histidine kinase-like ATPase, C-terminal domain"/>
    <property type="match status" value="1"/>
</dbReference>
<dbReference type="InterPro" id="IPR003661">
    <property type="entry name" value="HisK_dim/P_dom"/>
</dbReference>
<dbReference type="SMART" id="SM00388">
    <property type="entry name" value="HisKA"/>
    <property type="match status" value="1"/>
</dbReference>
<comment type="catalytic activity">
    <reaction evidence="1">
        <text>ATP + protein L-histidine = ADP + protein N-phospho-L-histidine.</text>
        <dbReference type="EC" id="2.7.13.3"/>
    </reaction>
</comment>
<dbReference type="PROSITE" id="PS50109">
    <property type="entry name" value="HIS_KIN"/>
    <property type="match status" value="1"/>
</dbReference>
<evidence type="ECO:0000313" key="13">
    <source>
        <dbReference type="Proteomes" id="UP000032247"/>
    </source>
</evidence>
<dbReference type="GO" id="GO:0004721">
    <property type="term" value="F:phosphoprotein phosphatase activity"/>
    <property type="evidence" value="ECO:0007669"/>
    <property type="project" value="TreeGrafter"/>
</dbReference>
<accession>A0A0D1I9K3</accession>
<evidence type="ECO:0000259" key="11">
    <source>
        <dbReference type="PROSITE" id="PS50109"/>
    </source>
</evidence>
<dbReference type="InterPro" id="IPR036097">
    <property type="entry name" value="HisK_dim/P_sf"/>
</dbReference>
<organism evidence="12 13">
    <name type="scientific">Bacillus subtilis</name>
    <dbReference type="NCBI Taxonomy" id="1423"/>
    <lineage>
        <taxon>Bacteria</taxon>
        <taxon>Bacillati</taxon>
        <taxon>Bacillota</taxon>
        <taxon>Bacilli</taxon>
        <taxon>Bacillales</taxon>
        <taxon>Bacillaceae</taxon>
        <taxon>Bacillus</taxon>
    </lineage>
</organism>
<evidence type="ECO:0000256" key="3">
    <source>
        <dbReference type="ARBA" id="ARBA00012438"/>
    </source>
</evidence>
<dbReference type="PRINTS" id="PR00344">
    <property type="entry name" value="BCTRLSENSOR"/>
</dbReference>
<dbReference type="Pfam" id="PF00512">
    <property type="entry name" value="HisKA"/>
    <property type="match status" value="1"/>
</dbReference>
<feature type="transmembrane region" description="Helical" evidence="10">
    <location>
        <begin position="261"/>
        <end position="282"/>
    </location>
</feature>
<evidence type="ECO:0000256" key="4">
    <source>
        <dbReference type="ARBA" id="ARBA00022553"/>
    </source>
</evidence>
<dbReference type="InterPro" id="IPR003594">
    <property type="entry name" value="HATPase_dom"/>
</dbReference>
<dbReference type="SMART" id="SM00387">
    <property type="entry name" value="HATPase_c"/>
    <property type="match status" value="1"/>
</dbReference>
<dbReference type="InterPro" id="IPR050351">
    <property type="entry name" value="BphY/WalK/GraS-like"/>
</dbReference>
<keyword evidence="9" id="KW-0902">Two-component regulatory system</keyword>
<comment type="caution">
    <text evidence="12">The sequence shown here is derived from an EMBL/GenBank/DDBJ whole genome shotgun (WGS) entry which is preliminary data.</text>
</comment>
<dbReference type="SUPFAM" id="SSF47384">
    <property type="entry name" value="Homodimeric domain of signal transducing histidine kinase"/>
    <property type="match status" value="1"/>
</dbReference>
<evidence type="ECO:0000256" key="2">
    <source>
        <dbReference type="ARBA" id="ARBA00004651"/>
    </source>
</evidence>
<dbReference type="PATRIC" id="fig|1423.173.peg.4114"/>
<comment type="subcellular location">
    <subcellularLocation>
        <location evidence="2">Cell membrane</location>
        <topology evidence="2">Multi-pass membrane protein</topology>
    </subcellularLocation>
</comment>
<keyword evidence="10" id="KW-0812">Transmembrane</keyword>
<dbReference type="Gene3D" id="1.10.287.130">
    <property type="match status" value="1"/>
</dbReference>
<dbReference type="Pfam" id="PF02518">
    <property type="entry name" value="HATPase_c"/>
    <property type="match status" value="1"/>
</dbReference>
<dbReference type="GO" id="GO:0016036">
    <property type="term" value="P:cellular response to phosphate starvation"/>
    <property type="evidence" value="ECO:0007669"/>
    <property type="project" value="TreeGrafter"/>
</dbReference>
<keyword evidence="8" id="KW-0067">ATP-binding</keyword>
<dbReference type="InterPro" id="IPR036890">
    <property type="entry name" value="HATPase_C_sf"/>
</dbReference>
<dbReference type="GO" id="GO:0005524">
    <property type="term" value="F:ATP binding"/>
    <property type="evidence" value="ECO:0007669"/>
    <property type="project" value="UniProtKB-KW"/>
</dbReference>
<dbReference type="PANTHER" id="PTHR45453:SF1">
    <property type="entry name" value="PHOSPHATE REGULON SENSOR PROTEIN PHOR"/>
    <property type="match status" value="1"/>
</dbReference>
<dbReference type="GO" id="GO:0000155">
    <property type="term" value="F:phosphorelay sensor kinase activity"/>
    <property type="evidence" value="ECO:0007669"/>
    <property type="project" value="InterPro"/>
</dbReference>
<evidence type="ECO:0000256" key="9">
    <source>
        <dbReference type="ARBA" id="ARBA00023012"/>
    </source>
</evidence>
<dbReference type="CDD" id="cd00082">
    <property type="entry name" value="HisKA"/>
    <property type="match status" value="1"/>
</dbReference>
<evidence type="ECO:0000256" key="10">
    <source>
        <dbReference type="SAM" id="Phobius"/>
    </source>
</evidence>
<keyword evidence="10" id="KW-1133">Transmembrane helix</keyword>
<reference evidence="12 13" key="1">
    <citation type="submission" date="2014-12" db="EMBL/GenBank/DDBJ databases">
        <title>Comparative genome analysis of Bacillus coagulans HM-08, Clostridium butyricum HM-68, Bacillus subtilis HM-66 and Bacillus licheniformis BL-09.</title>
        <authorList>
            <person name="Zhang H."/>
        </authorList>
    </citation>
    <scope>NUCLEOTIDE SEQUENCE [LARGE SCALE GENOMIC DNA]</scope>
    <source>
        <strain evidence="12 13">HM-66</strain>
    </source>
</reference>
<name>A0A0D1I9K3_BACIU</name>
<dbReference type="GO" id="GO:0005886">
    <property type="term" value="C:plasma membrane"/>
    <property type="evidence" value="ECO:0007669"/>
    <property type="project" value="UniProtKB-SubCell"/>
</dbReference>
<dbReference type="InterPro" id="IPR005467">
    <property type="entry name" value="His_kinase_dom"/>
</dbReference>
<evidence type="ECO:0000256" key="5">
    <source>
        <dbReference type="ARBA" id="ARBA00022679"/>
    </source>
</evidence>
<dbReference type="InterPro" id="IPR004358">
    <property type="entry name" value="Sig_transdc_His_kin-like_C"/>
</dbReference>
<evidence type="ECO:0000256" key="6">
    <source>
        <dbReference type="ARBA" id="ARBA00022741"/>
    </source>
</evidence>
<keyword evidence="10" id="KW-0472">Membrane</keyword>
<dbReference type="FunFam" id="3.30.565.10:FF:000006">
    <property type="entry name" value="Sensor histidine kinase WalK"/>
    <property type="match status" value="1"/>
</dbReference>
<keyword evidence="7 12" id="KW-0418">Kinase</keyword>
<dbReference type="PANTHER" id="PTHR45453">
    <property type="entry name" value="PHOSPHATE REGULON SENSOR PROTEIN PHOR"/>
    <property type="match status" value="1"/>
</dbReference>
<proteinExistence type="predicted"/>
<keyword evidence="6" id="KW-0547">Nucleotide-binding</keyword>
<keyword evidence="4" id="KW-0597">Phosphoprotein</keyword>
<evidence type="ECO:0000256" key="7">
    <source>
        <dbReference type="ARBA" id="ARBA00022777"/>
    </source>
</evidence>
<protein>
    <recommendedName>
        <fullName evidence="3">histidine kinase</fullName>
        <ecNumber evidence="3">2.7.13.3</ecNumber>
    </recommendedName>
</protein>
<gene>
    <name evidence="12" type="ORF">SC09_contig4orf00403</name>
</gene>
<dbReference type="SUPFAM" id="SSF55874">
    <property type="entry name" value="ATPase domain of HSP90 chaperone/DNA topoisomerase II/histidine kinase"/>
    <property type="match status" value="1"/>
</dbReference>
<dbReference type="FunFam" id="1.10.287.130:FF:000082">
    <property type="entry name" value="Sensor histidine kinase YvrG"/>
    <property type="match status" value="1"/>
</dbReference>
<evidence type="ECO:0000256" key="8">
    <source>
        <dbReference type="ARBA" id="ARBA00022840"/>
    </source>
</evidence>
<feature type="transmembrane region" description="Helical" evidence="10">
    <location>
        <begin position="12"/>
        <end position="33"/>
    </location>
</feature>
<dbReference type="EC" id="2.7.13.3" evidence="3"/>
<dbReference type="EMBL" id="JXBC01000013">
    <property type="protein sequence ID" value="KIU05573.1"/>
    <property type="molecule type" value="Genomic_DNA"/>
</dbReference>
<dbReference type="Proteomes" id="UP000032247">
    <property type="component" value="Unassembled WGS sequence"/>
</dbReference>
<dbReference type="STRING" id="483913.AN935_16695"/>
<evidence type="ECO:0000256" key="1">
    <source>
        <dbReference type="ARBA" id="ARBA00000085"/>
    </source>
</evidence>